<feature type="domain" description="HTH lysR-type" evidence="5">
    <location>
        <begin position="1"/>
        <end position="60"/>
    </location>
</feature>
<dbReference type="InterPro" id="IPR036390">
    <property type="entry name" value="WH_DNA-bd_sf"/>
</dbReference>
<evidence type="ECO:0000256" key="3">
    <source>
        <dbReference type="ARBA" id="ARBA00023125"/>
    </source>
</evidence>
<dbReference type="PRINTS" id="PR00039">
    <property type="entry name" value="HTHLYSR"/>
</dbReference>
<keyword evidence="4" id="KW-0804">Transcription</keyword>
<dbReference type="SUPFAM" id="SSF53850">
    <property type="entry name" value="Periplasmic binding protein-like II"/>
    <property type="match status" value="1"/>
</dbReference>
<dbReference type="GO" id="GO:0000976">
    <property type="term" value="F:transcription cis-regulatory region binding"/>
    <property type="evidence" value="ECO:0007669"/>
    <property type="project" value="TreeGrafter"/>
</dbReference>
<proteinExistence type="inferred from homology"/>
<dbReference type="FunFam" id="1.10.10.10:FF:000001">
    <property type="entry name" value="LysR family transcriptional regulator"/>
    <property type="match status" value="1"/>
</dbReference>
<dbReference type="Pfam" id="PF00126">
    <property type="entry name" value="HTH_1"/>
    <property type="match status" value="1"/>
</dbReference>
<dbReference type="Pfam" id="PF03466">
    <property type="entry name" value="LysR_substrate"/>
    <property type="match status" value="1"/>
</dbReference>
<reference evidence="6" key="1">
    <citation type="submission" date="2019-08" db="EMBL/GenBank/DDBJ databases">
        <authorList>
            <person name="Kucharzyk K."/>
            <person name="Murdoch R.W."/>
            <person name="Higgins S."/>
            <person name="Loffler F."/>
        </authorList>
    </citation>
    <scope>NUCLEOTIDE SEQUENCE</scope>
</reference>
<dbReference type="InterPro" id="IPR005119">
    <property type="entry name" value="LysR_subst-bd"/>
</dbReference>
<name>A0A645DBT8_9ZZZZ</name>
<accession>A0A645DBT8</accession>
<dbReference type="PROSITE" id="PS50931">
    <property type="entry name" value="HTH_LYSR"/>
    <property type="match status" value="1"/>
</dbReference>
<evidence type="ECO:0000313" key="6">
    <source>
        <dbReference type="EMBL" id="MPM86488.1"/>
    </source>
</evidence>
<sequence>MPADLDLYSIFCTVARCGSLSHAARELYVSQPAISQSMHRLEYMLGCTLFTRTSRGITLTSEGRMLYSYADKAVSLIAAAEDKLNRMRTLQSGGLMIGASDTLCQFFLLPYLEKFHTEYPEVQLQVTNRTTPDTIELLKVGKVDIALVNLPVDDSALCVRDVLQVHDVFVASERFAHFKGRPVSMSELAREPLVLLEQASNSRKYLDDFASVCGITLHPEIELGAHSLLVEFAKIGLGIACVTYEFAAAAIQSGELYEIELSMPMPPRSIGLISLEGVPLSAAADRFISIVMDSRSAEEV</sequence>
<evidence type="ECO:0000259" key="5">
    <source>
        <dbReference type="PROSITE" id="PS50931"/>
    </source>
</evidence>
<gene>
    <name evidence="6" type="primary">cynR_25</name>
    <name evidence="6" type="ORF">SDC9_133577</name>
</gene>
<evidence type="ECO:0000256" key="4">
    <source>
        <dbReference type="ARBA" id="ARBA00023163"/>
    </source>
</evidence>
<dbReference type="PANTHER" id="PTHR30126:SF64">
    <property type="entry name" value="HTH-TYPE TRANSCRIPTIONAL REGULATOR CITR"/>
    <property type="match status" value="1"/>
</dbReference>
<dbReference type="GO" id="GO:0003700">
    <property type="term" value="F:DNA-binding transcription factor activity"/>
    <property type="evidence" value="ECO:0007669"/>
    <property type="project" value="InterPro"/>
</dbReference>
<comment type="similarity">
    <text evidence="1">Belongs to the LysR transcriptional regulatory family.</text>
</comment>
<evidence type="ECO:0000256" key="2">
    <source>
        <dbReference type="ARBA" id="ARBA00023015"/>
    </source>
</evidence>
<dbReference type="EMBL" id="VSSQ01034514">
    <property type="protein sequence ID" value="MPM86488.1"/>
    <property type="molecule type" value="Genomic_DNA"/>
</dbReference>
<dbReference type="InterPro" id="IPR036388">
    <property type="entry name" value="WH-like_DNA-bd_sf"/>
</dbReference>
<keyword evidence="3" id="KW-0238">DNA-binding</keyword>
<dbReference type="Gene3D" id="1.10.10.10">
    <property type="entry name" value="Winged helix-like DNA-binding domain superfamily/Winged helix DNA-binding domain"/>
    <property type="match status" value="1"/>
</dbReference>
<dbReference type="InterPro" id="IPR000847">
    <property type="entry name" value="LysR_HTH_N"/>
</dbReference>
<evidence type="ECO:0000256" key="1">
    <source>
        <dbReference type="ARBA" id="ARBA00009437"/>
    </source>
</evidence>
<organism evidence="6">
    <name type="scientific">bioreactor metagenome</name>
    <dbReference type="NCBI Taxonomy" id="1076179"/>
    <lineage>
        <taxon>unclassified sequences</taxon>
        <taxon>metagenomes</taxon>
        <taxon>ecological metagenomes</taxon>
    </lineage>
</organism>
<comment type="caution">
    <text evidence="6">The sequence shown here is derived from an EMBL/GenBank/DDBJ whole genome shotgun (WGS) entry which is preliminary data.</text>
</comment>
<dbReference type="CDD" id="cd05466">
    <property type="entry name" value="PBP2_LTTR_substrate"/>
    <property type="match status" value="1"/>
</dbReference>
<keyword evidence="2" id="KW-0805">Transcription regulation</keyword>
<dbReference type="Gene3D" id="3.40.190.290">
    <property type="match status" value="1"/>
</dbReference>
<dbReference type="SUPFAM" id="SSF46785">
    <property type="entry name" value="Winged helix' DNA-binding domain"/>
    <property type="match status" value="1"/>
</dbReference>
<dbReference type="AlphaFoldDB" id="A0A645DBT8"/>
<dbReference type="PANTHER" id="PTHR30126">
    <property type="entry name" value="HTH-TYPE TRANSCRIPTIONAL REGULATOR"/>
    <property type="match status" value="1"/>
</dbReference>
<protein>
    <submittedName>
        <fullName evidence="6">HTH-type transcriptional regulator CynR</fullName>
    </submittedName>
</protein>